<evidence type="ECO:0000256" key="6">
    <source>
        <dbReference type="SAM" id="Phobius"/>
    </source>
</evidence>
<keyword evidence="3 6" id="KW-0812">Transmembrane</keyword>
<evidence type="ECO:0000256" key="3">
    <source>
        <dbReference type="ARBA" id="ARBA00022692"/>
    </source>
</evidence>
<keyword evidence="5 6" id="KW-0472">Membrane</keyword>
<organism evidence="8 9">
    <name type="scientific">Agrobacterium genomosp. 13 str. CFBP 6927</name>
    <dbReference type="NCBI Taxonomy" id="1183428"/>
    <lineage>
        <taxon>Bacteria</taxon>
        <taxon>Pseudomonadati</taxon>
        <taxon>Pseudomonadota</taxon>
        <taxon>Alphaproteobacteria</taxon>
        <taxon>Hyphomicrobiales</taxon>
        <taxon>Rhizobiaceae</taxon>
        <taxon>Rhizobium/Agrobacterium group</taxon>
        <taxon>Agrobacterium</taxon>
        <taxon>Agrobacterium tumefaciens complex</taxon>
    </lineage>
</organism>
<evidence type="ECO:0000256" key="1">
    <source>
        <dbReference type="ARBA" id="ARBA00004141"/>
    </source>
</evidence>
<dbReference type="InterPro" id="IPR037185">
    <property type="entry name" value="EmrE-like"/>
</dbReference>
<sequence>MWASPSSLDLPVESAARTMTSQTGFSDVAKGMTIMAGCMFVLPVMDAIAKYMAVSGGMSPAQVTFYRFFFQLLCTLPLLLVVSPKALFSARRPWMNCLRGVLHASASLMFFAAVKYMPLADVFAIYFVEPFMLTMMSALFLGEKVGWKRWTAIVVGFGGALIVIQPSFEIFGWTSLLPVACAFLYTLYLFLNRAIGDADSPLVMQTMSGIAGTVFMGAALLVGNAFGDKDFAVSLPQSGFALTLLILLGSISGYMHLLIVRAFRLAPLSLLAPFQYFEIISATVLGYALFSDFPTPSKWLGILIIVASGLFIIWRERKQTQTNLPLDGQ</sequence>
<evidence type="ECO:0000313" key="8">
    <source>
        <dbReference type="EMBL" id="CUX15189.1"/>
    </source>
</evidence>
<feature type="transmembrane region" description="Helical" evidence="6">
    <location>
        <begin position="123"/>
        <end position="142"/>
    </location>
</feature>
<feature type="transmembrane region" description="Helical" evidence="6">
    <location>
        <begin position="65"/>
        <end position="88"/>
    </location>
</feature>
<accession>A0ABM9VC68</accession>
<dbReference type="PANTHER" id="PTHR22911">
    <property type="entry name" value="ACYL-MALONYL CONDENSING ENZYME-RELATED"/>
    <property type="match status" value="1"/>
</dbReference>
<feature type="transmembrane region" description="Helical" evidence="6">
    <location>
        <begin position="202"/>
        <end position="226"/>
    </location>
</feature>
<dbReference type="PANTHER" id="PTHR22911:SF6">
    <property type="entry name" value="SOLUTE CARRIER FAMILY 35 MEMBER G1"/>
    <property type="match status" value="1"/>
</dbReference>
<evidence type="ECO:0000313" key="9">
    <source>
        <dbReference type="Proteomes" id="UP000191812"/>
    </source>
</evidence>
<dbReference type="SUPFAM" id="SSF103481">
    <property type="entry name" value="Multidrug resistance efflux transporter EmrE"/>
    <property type="match status" value="2"/>
</dbReference>
<evidence type="ECO:0000256" key="2">
    <source>
        <dbReference type="ARBA" id="ARBA00009853"/>
    </source>
</evidence>
<feature type="transmembrane region" description="Helical" evidence="6">
    <location>
        <begin position="270"/>
        <end position="290"/>
    </location>
</feature>
<gene>
    <name evidence="8" type="ORF">AGR13a_Cc180006</name>
</gene>
<name>A0ABM9VC68_9HYPH</name>
<feature type="domain" description="EamA" evidence="7">
    <location>
        <begin position="31"/>
        <end position="164"/>
    </location>
</feature>
<feature type="transmembrane region" description="Helical" evidence="6">
    <location>
        <begin position="296"/>
        <end position="314"/>
    </location>
</feature>
<dbReference type="Pfam" id="PF00892">
    <property type="entry name" value="EamA"/>
    <property type="match status" value="1"/>
</dbReference>
<keyword evidence="9" id="KW-1185">Reference proteome</keyword>
<feature type="transmembrane region" description="Helical" evidence="6">
    <location>
        <begin position="238"/>
        <end position="258"/>
    </location>
</feature>
<feature type="transmembrane region" description="Helical" evidence="6">
    <location>
        <begin position="149"/>
        <end position="164"/>
    </location>
</feature>
<dbReference type="EMBL" id="FBWH01000010">
    <property type="protein sequence ID" value="CUX15189.1"/>
    <property type="molecule type" value="Genomic_DNA"/>
</dbReference>
<comment type="similarity">
    <text evidence="2">Belongs to the drug/metabolite transporter (DMT) superfamily. 10 TMS drug/metabolite exporter (DME) (TC 2.A.7.3) family.</text>
</comment>
<evidence type="ECO:0000256" key="5">
    <source>
        <dbReference type="ARBA" id="ARBA00023136"/>
    </source>
</evidence>
<feature type="transmembrane region" description="Helical" evidence="6">
    <location>
        <begin position="34"/>
        <end position="53"/>
    </location>
</feature>
<proteinExistence type="inferred from homology"/>
<dbReference type="Proteomes" id="UP000191812">
    <property type="component" value="Unassembled WGS sequence"/>
</dbReference>
<protein>
    <submittedName>
        <fullName evidence="8">Permease</fullName>
    </submittedName>
</protein>
<evidence type="ECO:0000256" key="4">
    <source>
        <dbReference type="ARBA" id="ARBA00022989"/>
    </source>
</evidence>
<reference evidence="8 9" key="1">
    <citation type="submission" date="2016-01" db="EMBL/GenBank/DDBJ databases">
        <authorList>
            <person name="Regsiter A."/>
            <person name="william w."/>
        </authorList>
    </citation>
    <scope>NUCLEOTIDE SEQUENCE [LARGE SCALE GENOMIC DNA]</scope>
    <source>
        <strain evidence="8 9">CFBP 6927</strain>
    </source>
</reference>
<evidence type="ECO:0000259" key="7">
    <source>
        <dbReference type="Pfam" id="PF00892"/>
    </source>
</evidence>
<dbReference type="Gene3D" id="1.10.3730.20">
    <property type="match status" value="1"/>
</dbReference>
<keyword evidence="4 6" id="KW-1133">Transmembrane helix</keyword>
<comment type="subcellular location">
    <subcellularLocation>
        <location evidence="1">Membrane</location>
        <topology evidence="1">Multi-pass membrane protein</topology>
    </subcellularLocation>
</comment>
<feature type="transmembrane region" description="Helical" evidence="6">
    <location>
        <begin position="170"/>
        <end position="190"/>
    </location>
</feature>
<comment type="caution">
    <text evidence="8">The sequence shown here is derived from an EMBL/GenBank/DDBJ whole genome shotgun (WGS) entry which is preliminary data.</text>
</comment>
<dbReference type="InterPro" id="IPR000620">
    <property type="entry name" value="EamA_dom"/>
</dbReference>